<keyword evidence="3" id="KW-1185">Reference proteome</keyword>
<dbReference type="AlphaFoldDB" id="A0A8X6TS20"/>
<evidence type="ECO:0000313" key="3">
    <source>
        <dbReference type="Proteomes" id="UP000887013"/>
    </source>
</evidence>
<reference evidence="2" key="1">
    <citation type="submission" date="2020-08" db="EMBL/GenBank/DDBJ databases">
        <title>Multicomponent nature underlies the extraordinary mechanical properties of spider dragline silk.</title>
        <authorList>
            <person name="Kono N."/>
            <person name="Nakamura H."/>
            <person name="Mori M."/>
            <person name="Yoshida Y."/>
            <person name="Ohtoshi R."/>
            <person name="Malay A.D."/>
            <person name="Moran D.A.P."/>
            <person name="Tomita M."/>
            <person name="Numata K."/>
            <person name="Arakawa K."/>
        </authorList>
    </citation>
    <scope>NUCLEOTIDE SEQUENCE</scope>
</reference>
<accession>A0A8X6TS20</accession>
<sequence length="92" mass="10594">MHHSKPQGNFSHQKHEARKTPEDAGQEKQIQSDKADKRERDAKTAQLTRGEASKIRPVQRNAYLQELPRERGDAPRRVRGGHPQQSRYNQGT</sequence>
<dbReference type="EMBL" id="BMAW01109418">
    <property type="protein sequence ID" value="GFT38259.1"/>
    <property type="molecule type" value="Genomic_DNA"/>
</dbReference>
<evidence type="ECO:0000313" key="2">
    <source>
        <dbReference type="EMBL" id="GFT38259.1"/>
    </source>
</evidence>
<organism evidence="2 3">
    <name type="scientific">Nephila pilipes</name>
    <name type="common">Giant wood spider</name>
    <name type="synonym">Nephila maculata</name>
    <dbReference type="NCBI Taxonomy" id="299642"/>
    <lineage>
        <taxon>Eukaryota</taxon>
        <taxon>Metazoa</taxon>
        <taxon>Ecdysozoa</taxon>
        <taxon>Arthropoda</taxon>
        <taxon>Chelicerata</taxon>
        <taxon>Arachnida</taxon>
        <taxon>Araneae</taxon>
        <taxon>Araneomorphae</taxon>
        <taxon>Entelegynae</taxon>
        <taxon>Araneoidea</taxon>
        <taxon>Nephilidae</taxon>
        <taxon>Nephila</taxon>
    </lineage>
</organism>
<feature type="region of interest" description="Disordered" evidence="1">
    <location>
        <begin position="1"/>
        <end position="92"/>
    </location>
</feature>
<feature type="compositionally biased region" description="Polar residues" evidence="1">
    <location>
        <begin position="83"/>
        <end position="92"/>
    </location>
</feature>
<protein>
    <submittedName>
        <fullName evidence="2">Uncharacterized protein</fullName>
    </submittedName>
</protein>
<feature type="compositionally biased region" description="Basic and acidic residues" evidence="1">
    <location>
        <begin position="67"/>
        <end position="76"/>
    </location>
</feature>
<gene>
    <name evidence="2" type="ORF">NPIL_136531</name>
</gene>
<comment type="caution">
    <text evidence="2">The sequence shown here is derived from an EMBL/GenBank/DDBJ whole genome shotgun (WGS) entry which is preliminary data.</text>
</comment>
<feature type="compositionally biased region" description="Polar residues" evidence="1">
    <location>
        <begin position="1"/>
        <end position="11"/>
    </location>
</feature>
<proteinExistence type="predicted"/>
<name>A0A8X6TS20_NEPPI</name>
<dbReference type="Proteomes" id="UP000887013">
    <property type="component" value="Unassembled WGS sequence"/>
</dbReference>
<evidence type="ECO:0000256" key="1">
    <source>
        <dbReference type="SAM" id="MobiDB-lite"/>
    </source>
</evidence>
<feature type="compositionally biased region" description="Basic and acidic residues" evidence="1">
    <location>
        <begin position="18"/>
        <end position="43"/>
    </location>
</feature>